<dbReference type="InterPro" id="IPR011876">
    <property type="entry name" value="IsopentenylPP_isomerase_typ1"/>
</dbReference>
<evidence type="ECO:0000256" key="4">
    <source>
        <dbReference type="ARBA" id="ARBA00007579"/>
    </source>
</evidence>
<dbReference type="GO" id="GO:0004452">
    <property type="term" value="F:isopentenyl-diphosphate delta-isomerase activity"/>
    <property type="evidence" value="ECO:0007669"/>
    <property type="project" value="UniProtKB-EC"/>
</dbReference>
<dbReference type="GO" id="GO:0046872">
    <property type="term" value="F:metal ion binding"/>
    <property type="evidence" value="ECO:0007669"/>
    <property type="project" value="UniProtKB-KW"/>
</dbReference>
<dbReference type="InterPro" id="IPR015797">
    <property type="entry name" value="NUDIX_hydrolase-like_dom_sf"/>
</dbReference>
<dbReference type="EMBL" id="JALJOS010000004">
    <property type="protein sequence ID" value="KAK9839983.1"/>
    <property type="molecule type" value="Genomic_DNA"/>
</dbReference>
<protein>
    <recommendedName>
        <fullName evidence="5">isopentenyl-diphosphate Delta-isomerase</fullName>
        <ecNumber evidence="5">5.3.3.2</ecNumber>
    </recommendedName>
</protein>
<gene>
    <name evidence="14" type="ORF">WJX74_001459</name>
</gene>
<evidence type="ECO:0000256" key="12">
    <source>
        <dbReference type="ARBA" id="ARBA00023235"/>
    </source>
</evidence>
<dbReference type="GO" id="GO:0009240">
    <property type="term" value="P:isopentenyl diphosphate biosynthetic process"/>
    <property type="evidence" value="ECO:0007669"/>
    <property type="project" value="TreeGrafter"/>
</dbReference>
<keyword evidence="12" id="KW-0413">Isomerase</keyword>
<dbReference type="EC" id="5.3.3.2" evidence="5"/>
<comment type="pathway">
    <text evidence="3">Isoprenoid biosynthesis; dimethylallyl diphosphate biosynthesis; dimethylallyl diphosphate from isopentenyl diphosphate: step 1/1.</text>
</comment>
<evidence type="ECO:0000256" key="1">
    <source>
        <dbReference type="ARBA" id="ARBA00001946"/>
    </source>
</evidence>
<dbReference type="PANTHER" id="PTHR10885:SF0">
    <property type="entry name" value="ISOPENTENYL-DIPHOSPHATE DELTA-ISOMERASE"/>
    <property type="match status" value="1"/>
</dbReference>
<dbReference type="PANTHER" id="PTHR10885">
    <property type="entry name" value="ISOPENTENYL-DIPHOSPHATE DELTA-ISOMERASE"/>
    <property type="match status" value="1"/>
</dbReference>
<comment type="similarity">
    <text evidence="4">Belongs to the IPP isomerase type 1 family.</text>
</comment>
<dbReference type="Proteomes" id="UP001438707">
    <property type="component" value="Unassembled WGS sequence"/>
</dbReference>
<evidence type="ECO:0000256" key="9">
    <source>
        <dbReference type="ARBA" id="ARBA00022955"/>
    </source>
</evidence>
<evidence type="ECO:0000256" key="7">
    <source>
        <dbReference type="ARBA" id="ARBA00022723"/>
    </source>
</evidence>
<keyword evidence="15" id="KW-1185">Reference proteome</keyword>
<organism evidence="14 15">
    <name type="scientific">Apatococcus lobatus</name>
    <dbReference type="NCBI Taxonomy" id="904363"/>
    <lineage>
        <taxon>Eukaryota</taxon>
        <taxon>Viridiplantae</taxon>
        <taxon>Chlorophyta</taxon>
        <taxon>core chlorophytes</taxon>
        <taxon>Trebouxiophyceae</taxon>
        <taxon>Chlorellales</taxon>
        <taxon>Chlorellaceae</taxon>
        <taxon>Apatococcus</taxon>
    </lineage>
</organism>
<keyword evidence="6" id="KW-0444">Lipid biosynthesis</keyword>
<evidence type="ECO:0000313" key="15">
    <source>
        <dbReference type="Proteomes" id="UP001438707"/>
    </source>
</evidence>
<sequence>MRGDACILVDDQDHVTGSASKLDCHRFTDKQPSGLLHRAFSVFLFNSQNELLLQQRASHKITFPNMWTNTCCSHQLHDQQPPEVDLEADVSEGSVMGAKQAAIRKLGHELGIPAKQLPLAAFKYLTRLHYCAADESTRDASGAWGEHEMDFILLAKCDVDVQPNPEEVAAVTYVDADGLRSMMQPASMHTWSPWFRKIVDNMLDGWWSDLDRTLSDEVKHDQTIHRL</sequence>
<dbReference type="SUPFAM" id="SSF55811">
    <property type="entry name" value="Nudix"/>
    <property type="match status" value="1"/>
</dbReference>
<dbReference type="CDD" id="cd02885">
    <property type="entry name" value="NUDIX_IPP_Isomerase"/>
    <property type="match status" value="1"/>
</dbReference>
<evidence type="ECO:0000259" key="13">
    <source>
        <dbReference type="PROSITE" id="PS51462"/>
    </source>
</evidence>
<proteinExistence type="inferred from homology"/>
<dbReference type="Gene3D" id="3.90.79.10">
    <property type="entry name" value="Nucleoside Triphosphate Pyrophosphohydrolase"/>
    <property type="match status" value="1"/>
</dbReference>
<dbReference type="Pfam" id="PF00293">
    <property type="entry name" value="NUDIX"/>
    <property type="match status" value="1"/>
</dbReference>
<comment type="function">
    <text evidence="2">Catalyzes the 1,3-allylic rearrangement of the homoallylic substrate isopentenyl (IPP) to its highly electrophilic allylic isomer, dimethylallyl diphosphate (DMAPP).</text>
</comment>
<keyword evidence="8" id="KW-0460">Magnesium</keyword>
<evidence type="ECO:0000256" key="11">
    <source>
        <dbReference type="ARBA" id="ARBA00023229"/>
    </source>
</evidence>
<feature type="domain" description="Nudix hydrolase" evidence="13">
    <location>
        <begin position="35"/>
        <end position="197"/>
    </location>
</feature>
<evidence type="ECO:0000313" key="14">
    <source>
        <dbReference type="EMBL" id="KAK9839983.1"/>
    </source>
</evidence>
<evidence type="ECO:0000256" key="6">
    <source>
        <dbReference type="ARBA" id="ARBA00022516"/>
    </source>
</evidence>
<reference evidence="14 15" key="1">
    <citation type="journal article" date="2024" name="Nat. Commun.">
        <title>Phylogenomics reveals the evolutionary origins of lichenization in chlorophyte algae.</title>
        <authorList>
            <person name="Puginier C."/>
            <person name="Libourel C."/>
            <person name="Otte J."/>
            <person name="Skaloud P."/>
            <person name="Haon M."/>
            <person name="Grisel S."/>
            <person name="Petersen M."/>
            <person name="Berrin J.G."/>
            <person name="Delaux P.M."/>
            <person name="Dal Grande F."/>
            <person name="Keller J."/>
        </authorList>
    </citation>
    <scope>NUCLEOTIDE SEQUENCE [LARGE SCALE GENOMIC DNA]</scope>
    <source>
        <strain evidence="14 15">SAG 2145</strain>
    </source>
</reference>
<comment type="cofactor">
    <cofactor evidence="1">
        <name>Mg(2+)</name>
        <dbReference type="ChEBI" id="CHEBI:18420"/>
    </cofactor>
</comment>
<dbReference type="InterPro" id="IPR000086">
    <property type="entry name" value="NUDIX_hydrolase_dom"/>
</dbReference>
<evidence type="ECO:0000256" key="3">
    <source>
        <dbReference type="ARBA" id="ARBA00004826"/>
    </source>
</evidence>
<comment type="caution">
    <text evidence="14">The sequence shown here is derived from an EMBL/GenBank/DDBJ whole genome shotgun (WGS) entry which is preliminary data.</text>
</comment>
<evidence type="ECO:0000256" key="8">
    <source>
        <dbReference type="ARBA" id="ARBA00022842"/>
    </source>
</evidence>
<dbReference type="GO" id="GO:0005737">
    <property type="term" value="C:cytoplasm"/>
    <property type="evidence" value="ECO:0007669"/>
    <property type="project" value="TreeGrafter"/>
</dbReference>
<evidence type="ECO:0000256" key="5">
    <source>
        <dbReference type="ARBA" id="ARBA00012057"/>
    </source>
</evidence>
<evidence type="ECO:0000256" key="2">
    <source>
        <dbReference type="ARBA" id="ARBA00003951"/>
    </source>
</evidence>
<dbReference type="AlphaFoldDB" id="A0AAW1S2Z2"/>
<keyword evidence="10" id="KW-0443">Lipid metabolism</keyword>
<dbReference type="NCBIfam" id="TIGR02150">
    <property type="entry name" value="IPP_isom_1"/>
    <property type="match status" value="1"/>
</dbReference>
<accession>A0AAW1S2Z2</accession>
<keyword evidence="7" id="KW-0479">Metal-binding</keyword>
<keyword evidence="9" id="KW-0752">Steroid biosynthesis</keyword>
<name>A0AAW1S2Z2_9CHLO</name>
<dbReference type="PIRSF" id="PIRSF018427">
    <property type="entry name" value="Isopntndiph_ism"/>
    <property type="match status" value="1"/>
</dbReference>
<dbReference type="GO" id="GO:0006694">
    <property type="term" value="P:steroid biosynthetic process"/>
    <property type="evidence" value="ECO:0007669"/>
    <property type="project" value="UniProtKB-KW"/>
</dbReference>
<evidence type="ECO:0000256" key="10">
    <source>
        <dbReference type="ARBA" id="ARBA00023098"/>
    </source>
</evidence>
<dbReference type="FunFam" id="3.90.79.10:FF:000012">
    <property type="entry name" value="Isopentenyl-diphosphate Delta-isomerase 1"/>
    <property type="match status" value="1"/>
</dbReference>
<dbReference type="PROSITE" id="PS51462">
    <property type="entry name" value="NUDIX"/>
    <property type="match status" value="1"/>
</dbReference>
<keyword evidence="11" id="KW-0414">Isoprene biosynthesis</keyword>